<dbReference type="InterPro" id="IPR039425">
    <property type="entry name" value="RNA_pol_sigma-70-like"/>
</dbReference>
<dbReference type="Gene3D" id="1.10.1740.10">
    <property type="match status" value="1"/>
</dbReference>
<feature type="domain" description="RNA polymerase sigma-70 region 2" evidence="6">
    <location>
        <begin position="36"/>
        <end position="99"/>
    </location>
</feature>
<protein>
    <submittedName>
        <fullName evidence="8">ECF RNA polymerase sigma factor SigK</fullName>
    </submittedName>
</protein>
<dbReference type="InterPro" id="IPR014284">
    <property type="entry name" value="RNA_pol_sigma-70_dom"/>
</dbReference>
<dbReference type="NCBIfam" id="TIGR02937">
    <property type="entry name" value="sigma70-ECF"/>
    <property type="match status" value="1"/>
</dbReference>
<dbReference type="SUPFAM" id="SSF88946">
    <property type="entry name" value="Sigma2 domain of RNA polymerase sigma factors"/>
    <property type="match status" value="1"/>
</dbReference>
<dbReference type="PANTHER" id="PTHR43133">
    <property type="entry name" value="RNA POLYMERASE ECF-TYPE SIGMA FACTO"/>
    <property type="match status" value="1"/>
</dbReference>
<evidence type="ECO:0000256" key="5">
    <source>
        <dbReference type="ARBA" id="ARBA00023163"/>
    </source>
</evidence>
<dbReference type="InterPro" id="IPR013325">
    <property type="entry name" value="RNA_pol_sigma_r2"/>
</dbReference>
<keyword evidence="4" id="KW-0238">DNA-binding</keyword>
<evidence type="ECO:0000313" key="8">
    <source>
        <dbReference type="EMBL" id="MFC7183605.1"/>
    </source>
</evidence>
<dbReference type="EMBL" id="JBHTAJ010000073">
    <property type="protein sequence ID" value="MFC7183605.1"/>
    <property type="molecule type" value="Genomic_DNA"/>
</dbReference>
<comment type="caution">
    <text evidence="8">The sequence shown here is derived from an EMBL/GenBank/DDBJ whole genome shotgun (WGS) entry which is preliminary data.</text>
</comment>
<dbReference type="CDD" id="cd06171">
    <property type="entry name" value="Sigma70_r4"/>
    <property type="match status" value="1"/>
</dbReference>
<evidence type="ECO:0000259" key="7">
    <source>
        <dbReference type="Pfam" id="PF04545"/>
    </source>
</evidence>
<organism evidence="8 9">
    <name type="scientific">Kitasatospora paranensis</name>
    <dbReference type="NCBI Taxonomy" id="258053"/>
    <lineage>
        <taxon>Bacteria</taxon>
        <taxon>Bacillati</taxon>
        <taxon>Actinomycetota</taxon>
        <taxon>Actinomycetes</taxon>
        <taxon>Kitasatosporales</taxon>
        <taxon>Streptomycetaceae</taxon>
        <taxon>Kitasatospora</taxon>
    </lineage>
</organism>
<proteinExistence type="inferred from homology"/>
<dbReference type="InterPro" id="IPR007630">
    <property type="entry name" value="RNA_pol_sigma70_r4"/>
</dbReference>
<dbReference type="InterPro" id="IPR013324">
    <property type="entry name" value="RNA_pol_sigma_r3/r4-like"/>
</dbReference>
<keyword evidence="2" id="KW-0805">Transcription regulation</keyword>
<evidence type="ECO:0000256" key="4">
    <source>
        <dbReference type="ARBA" id="ARBA00023125"/>
    </source>
</evidence>
<accession>A0ABW2G283</accession>
<evidence type="ECO:0000256" key="2">
    <source>
        <dbReference type="ARBA" id="ARBA00023015"/>
    </source>
</evidence>
<dbReference type="InterPro" id="IPR036388">
    <property type="entry name" value="WH-like_DNA-bd_sf"/>
</dbReference>
<feature type="domain" description="RNA polymerase sigma-70 region 4" evidence="7">
    <location>
        <begin position="139"/>
        <end position="187"/>
    </location>
</feature>
<evidence type="ECO:0000313" key="9">
    <source>
        <dbReference type="Proteomes" id="UP001596435"/>
    </source>
</evidence>
<sequence>MNQVCRTSGTPFDREELAELVAKVAVGDHDAYQQVYRALAGPVFGLVRRVLRDPAQSEEVAQDVMLDVWRRAAQYRPERGGVVPWVMTMAHHRAVDRVRLVQNTVQREERAAAQAHTTAFDQVAEQVEDRLDRERVRHCLQALSDLQRQSLTLAYYRGLTYQEVADMLDAPLSTVKTRMRDGLIRLRDCLGVEP</sequence>
<gene>
    <name evidence="8" type="primary">sigK</name>
    <name evidence="8" type="ORF">ACFQMG_29085</name>
</gene>
<comment type="similarity">
    <text evidence="1">Belongs to the sigma-70 factor family. ECF subfamily.</text>
</comment>
<keyword evidence="3" id="KW-0731">Sigma factor</keyword>
<dbReference type="Proteomes" id="UP001596435">
    <property type="component" value="Unassembled WGS sequence"/>
</dbReference>
<dbReference type="RefSeq" id="WP_345709581.1">
    <property type="nucleotide sequence ID" value="NZ_BAABKV010000001.1"/>
</dbReference>
<dbReference type="SUPFAM" id="SSF88659">
    <property type="entry name" value="Sigma3 and sigma4 domains of RNA polymerase sigma factors"/>
    <property type="match status" value="1"/>
</dbReference>
<dbReference type="Pfam" id="PF04542">
    <property type="entry name" value="Sigma70_r2"/>
    <property type="match status" value="1"/>
</dbReference>
<dbReference type="InterPro" id="IPR007627">
    <property type="entry name" value="RNA_pol_sigma70_r2"/>
</dbReference>
<name>A0ABW2G283_9ACTN</name>
<keyword evidence="9" id="KW-1185">Reference proteome</keyword>
<keyword evidence="5" id="KW-0804">Transcription</keyword>
<dbReference type="Gene3D" id="1.10.10.10">
    <property type="entry name" value="Winged helix-like DNA-binding domain superfamily/Winged helix DNA-binding domain"/>
    <property type="match status" value="1"/>
</dbReference>
<evidence type="ECO:0000256" key="1">
    <source>
        <dbReference type="ARBA" id="ARBA00010641"/>
    </source>
</evidence>
<dbReference type="NCBIfam" id="NF007228">
    <property type="entry name" value="PRK09646.1"/>
    <property type="match status" value="1"/>
</dbReference>
<reference evidence="9" key="1">
    <citation type="journal article" date="2019" name="Int. J. Syst. Evol. Microbiol.">
        <title>The Global Catalogue of Microorganisms (GCM) 10K type strain sequencing project: providing services to taxonomists for standard genome sequencing and annotation.</title>
        <authorList>
            <consortium name="The Broad Institute Genomics Platform"/>
            <consortium name="The Broad Institute Genome Sequencing Center for Infectious Disease"/>
            <person name="Wu L."/>
            <person name="Ma J."/>
        </authorList>
    </citation>
    <scope>NUCLEOTIDE SEQUENCE [LARGE SCALE GENOMIC DNA]</scope>
    <source>
        <strain evidence="9">CGMCC 1.12859</strain>
    </source>
</reference>
<dbReference type="Pfam" id="PF04545">
    <property type="entry name" value="Sigma70_r4"/>
    <property type="match status" value="1"/>
</dbReference>
<evidence type="ECO:0000259" key="6">
    <source>
        <dbReference type="Pfam" id="PF04542"/>
    </source>
</evidence>
<evidence type="ECO:0000256" key="3">
    <source>
        <dbReference type="ARBA" id="ARBA00023082"/>
    </source>
</evidence>
<dbReference type="PANTHER" id="PTHR43133:SF66">
    <property type="entry name" value="ECF RNA POLYMERASE SIGMA FACTOR SIGK"/>
    <property type="match status" value="1"/>
</dbReference>